<organism evidence="9">
    <name type="scientific">Escherichia coli</name>
    <dbReference type="NCBI Taxonomy" id="562"/>
    <lineage>
        <taxon>Bacteria</taxon>
        <taxon>Pseudomonadati</taxon>
        <taxon>Pseudomonadota</taxon>
        <taxon>Gammaproteobacteria</taxon>
        <taxon>Enterobacterales</taxon>
        <taxon>Enterobacteriaceae</taxon>
        <taxon>Escherichia</taxon>
    </lineage>
</organism>
<comment type="subcellular location">
    <subcellularLocation>
        <location evidence="8">Cell inner membrane</location>
        <topology evidence="8">Multi-pass membrane protein</topology>
    </subcellularLocation>
    <subcellularLocation>
        <location evidence="1">Cell membrane</location>
        <topology evidence="1">Multi-pass membrane protein</topology>
    </subcellularLocation>
</comment>
<protein>
    <recommendedName>
        <fullName evidence="8">L-lactate permease</fullName>
    </recommendedName>
</protein>
<evidence type="ECO:0000256" key="4">
    <source>
        <dbReference type="ARBA" id="ARBA00022475"/>
    </source>
</evidence>
<feature type="transmembrane region" description="Helical" evidence="8">
    <location>
        <begin position="34"/>
        <end position="51"/>
    </location>
</feature>
<evidence type="ECO:0000313" key="9">
    <source>
        <dbReference type="EMBL" id="NEU03214.1"/>
    </source>
</evidence>
<name>A0A6D1A9G0_ECOLX</name>
<sequence>RTLMWTLPMISFLIPFLLVFLLDRMKGIKQTWPALLVVSGGYTAVQTLTMAVLGPELANILAALFSMGGLALFLRKW</sequence>
<proteinExistence type="inferred from homology"/>
<gene>
    <name evidence="9" type="ORF">G3563_30320</name>
</gene>
<evidence type="ECO:0000256" key="3">
    <source>
        <dbReference type="ARBA" id="ARBA00022448"/>
    </source>
</evidence>
<evidence type="ECO:0000256" key="2">
    <source>
        <dbReference type="ARBA" id="ARBA00010100"/>
    </source>
</evidence>
<keyword evidence="3 8" id="KW-0813">Transport</keyword>
<keyword evidence="8" id="KW-0997">Cell inner membrane</keyword>
<comment type="caution">
    <text evidence="9">The sequence shown here is derived from an EMBL/GenBank/DDBJ whole genome shotgun (WGS) entry which is preliminary data.</text>
</comment>
<evidence type="ECO:0000256" key="6">
    <source>
        <dbReference type="ARBA" id="ARBA00022989"/>
    </source>
</evidence>
<dbReference type="AlphaFoldDB" id="A0A6D1A9G0"/>
<evidence type="ECO:0000256" key="1">
    <source>
        <dbReference type="ARBA" id="ARBA00004651"/>
    </source>
</evidence>
<feature type="transmembrane region" description="Helical" evidence="8">
    <location>
        <begin position="57"/>
        <end position="74"/>
    </location>
</feature>
<dbReference type="GO" id="GO:0015129">
    <property type="term" value="F:lactate transmembrane transporter activity"/>
    <property type="evidence" value="ECO:0007669"/>
    <property type="project" value="UniProtKB-UniRule"/>
</dbReference>
<dbReference type="GO" id="GO:0015295">
    <property type="term" value="F:solute:proton symporter activity"/>
    <property type="evidence" value="ECO:0007669"/>
    <property type="project" value="TreeGrafter"/>
</dbReference>
<dbReference type="PANTHER" id="PTHR30003">
    <property type="entry name" value="L-LACTATE PERMEASE"/>
    <property type="match status" value="1"/>
</dbReference>
<dbReference type="Pfam" id="PF02652">
    <property type="entry name" value="Lactate_perm"/>
    <property type="match status" value="1"/>
</dbReference>
<keyword evidence="7 8" id="KW-0472">Membrane</keyword>
<accession>A0A6D1A9G0</accession>
<evidence type="ECO:0000256" key="7">
    <source>
        <dbReference type="ARBA" id="ARBA00023136"/>
    </source>
</evidence>
<feature type="non-terminal residue" evidence="9">
    <location>
        <position position="77"/>
    </location>
</feature>
<reference evidence="9" key="1">
    <citation type="submission" date="2020-02" db="EMBL/GenBank/DDBJ databases">
        <title>Investigating the Use of Bacteriophages as New Decolonization Strategy for Intestinal Carriage of CTX-M-15-producing ST131 Escherichia coli: an In Vitro Continuous Culture System Model.</title>
        <authorList>
            <person name="Bernasconi O.J."/>
            <person name="Campos-Madueno E.I."/>
            <person name="Dona V."/>
            <person name="Perreten V."/>
            <person name="Carattoli A."/>
            <person name="Endimiani A."/>
        </authorList>
    </citation>
    <scope>NUCLEOTIDE SEQUENCE</scope>
    <source>
        <strain evidence="9">4901.28</strain>
    </source>
</reference>
<dbReference type="GO" id="GO:0005886">
    <property type="term" value="C:plasma membrane"/>
    <property type="evidence" value="ECO:0007669"/>
    <property type="project" value="UniProtKB-SubCell"/>
</dbReference>
<evidence type="ECO:0000256" key="8">
    <source>
        <dbReference type="RuleBase" id="RU365092"/>
    </source>
</evidence>
<keyword evidence="6 8" id="KW-1133">Transmembrane helix</keyword>
<feature type="transmembrane region" description="Helical" evidence="8">
    <location>
        <begin position="6"/>
        <end position="22"/>
    </location>
</feature>
<comment type="similarity">
    <text evidence="2 8">Belongs to the lactate permease family.</text>
</comment>
<keyword evidence="4" id="KW-1003">Cell membrane</keyword>
<dbReference type="InterPro" id="IPR003804">
    <property type="entry name" value="Lactate_perm"/>
</dbReference>
<dbReference type="PANTHER" id="PTHR30003:SF5">
    <property type="entry name" value="L-LACTATE PERMEASE"/>
    <property type="match status" value="1"/>
</dbReference>
<feature type="non-terminal residue" evidence="9">
    <location>
        <position position="1"/>
    </location>
</feature>
<evidence type="ECO:0000256" key="5">
    <source>
        <dbReference type="ARBA" id="ARBA00022692"/>
    </source>
</evidence>
<comment type="function">
    <text evidence="8">Uptake of L-lactate across the membrane. Can also transport D-lactate and glycolate.</text>
</comment>
<comment type="caution">
    <text evidence="8">Lacks conserved residue(s) required for the propagation of feature annotation.</text>
</comment>
<keyword evidence="5 8" id="KW-0812">Transmembrane</keyword>
<dbReference type="EMBL" id="JAAHTE010000996">
    <property type="protein sequence ID" value="NEU03214.1"/>
    <property type="molecule type" value="Genomic_DNA"/>
</dbReference>